<dbReference type="InterPro" id="IPR003439">
    <property type="entry name" value="ABC_transporter-like_ATP-bd"/>
</dbReference>
<evidence type="ECO:0000256" key="6">
    <source>
        <dbReference type="ARBA" id="ARBA00022989"/>
    </source>
</evidence>
<keyword evidence="6 9" id="KW-1133">Transmembrane helix</keyword>
<dbReference type="SMART" id="SM00382">
    <property type="entry name" value="AAA"/>
    <property type="match status" value="1"/>
</dbReference>
<evidence type="ECO:0000256" key="1">
    <source>
        <dbReference type="ARBA" id="ARBA00004651"/>
    </source>
</evidence>
<keyword evidence="7 9" id="KW-0472">Membrane</keyword>
<gene>
    <name evidence="12" type="ORF">LIP_3004</name>
</gene>
<dbReference type="GO" id="GO:0140359">
    <property type="term" value="F:ABC-type transporter activity"/>
    <property type="evidence" value="ECO:0007669"/>
    <property type="project" value="InterPro"/>
</dbReference>
<dbReference type="Proteomes" id="UP000065807">
    <property type="component" value="Chromosome"/>
</dbReference>
<dbReference type="InterPro" id="IPR017871">
    <property type="entry name" value="ABC_transporter-like_CS"/>
</dbReference>
<evidence type="ECO:0000313" key="12">
    <source>
        <dbReference type="EMBL" id="BAS28833.1"/>
    </source>
</evidence>
<evidence type="ECO:0000313" key="13">
    <source>
        <dbReference type="Proteomes" id="UP000065807"/>
    </source>
</evidence>
<feature type="transmembrane region" description="Helical" evidence="9">
    <location>
        <begin position="168"/>
        <end position="187"/>
    </location>
</feature>
<dbReference type="STRING" id="1555112.LIP_3004"/>
<keyword evidence="4" id="KW-0547">Nucleotide-binding</keyword>
<keyword evidence="2" id="KW-0813">Transport</keyword>
<protein>
    <submittedName>
        <fullName evidence="12">Multidrug ABC transporter ATPase</fullName>
    </submittedName>
</protein>
<name>A0A0K2SNW9_LIMPI</name>
<evidence type="ECO:0000259" key="11">
    <source>
        <dbReference type="PROSITE" id="PS50929"/>
    </source>
</evidence>
<sequence>MADFHDEEVLGKAYDGRLMRRLLRYARPYAGWIVLSIGLLLLITAADLARPYLVKLAIDDHLSTVTTGLQAGQSLARPEGAELEGHLRAVVVLALILLVLQALAFGLLYVQFYLLQWTGQRIIFDLRQQIFRHLQGRPLAFFDRTPIGRLVTRVTNDTEQLNEMYTNVVVNLFQDVFILAGIVLVMVHLHPRLALVSMAVLPLIAAASVIFRVKARSAYRDVRTRLARINAFFAENLAGMKTVQAFHQEARQARAFEAVNRGYYDASMRELTYFAVFRPLMDLASSLGLAILLWYGGVRVLAGDLSFGVLYAFVNYLQQFFRPINDLTEKYNIMQAAMASSERIFQLLDHREEIPEPSRPRHVRPIRGAIDFEHVFFAYRDEEWVLQDVSFHAEPGQTIALVGHTGAGKSSIINLLCRFYDVQRGRILVDGVDVREIPQAELRSQIGVVLQDVFLFSGSVADNIRLSHPLSDEEVRRAAAAVHADRWIEALPRGYQEPVSERGSTFSAGQRQLLAFARALAADPRILVLDEATASIDTETEQVVQQALRTLMAGRTTLVVAHRLSTIQRADQILVLHRGRIREAGTHQELLARGGLYWRLYQLQYREQLGAGGLTGEPGAGDGAQRADTAGR</sequence>
<dbReference type="SUPFAM" id="SSF52540">
    <property type="entry name" value="P-loop containing nucleoside triphosphate hydrolases"/>
    <property type="match status" value="1"/>
</dbReference>
<dbReference type="InterPro" id="IPR011527">
    <property type="entry name" value="ABC1_TM_dom"/>
</dbReference>
<dbReference type="InterPro" id="IPR039421">
    <property type="entry name" value="Type_1_exporter"/>
</dbReference>
<feature type="compositionally biased region" description="Gly residues" evidence="8">
    <location>
        <begin position="612"/>
        <end position="622"/>
    </location>
</feature>
<dbReference type="GO" id="GO:0005886">
    <property type="term" value="C:plasma membrane"/>
    <property type="evidence" value="ECO:0007669"/>
    <property type="project" value="UniProtKB-SubCell"/>
</dbReference>
<dbReference type="Pfam" id="PF00664">
    <property type="entry name" value="ABC_membrane"/>
    <property type="match status" value="1"/>
</dbReference>
<reference evidence="13" key="2">
    <citation type="journal article" date="2016" name="Int. J. Syst. Evol. Microbiol.">
        <title>Complete genome sequence and cell structure of Limnochorda pilosa, a Gram-negative spore-former within the phylum Firmicutes.</title>
        <authorList>
            <person name="Watanabe M."/>
            <person name="Kojima H."/>
            <person name="Fukui M."/>
        </authorList>
    </citation>
    <scope>NUCLEOTIDE SEQUENCE [LARGE SCALE GENOMIC DNA]</scope>
    <source>
        <strain evidence="13">HC45</strain>
    </source>
</reference>
<dbReference type="Pfam" id="PF00005">
    <property type="entry name" value="ABC_tran"/>
    <property type="match status" value="1"/>
</dbReference>
<dbReference type="PROSITE" id="PS50929">
    <property type="entry name" value="ABC_TM1F"/>
    <property type="match status" value="1"/>
</dbReference>
<feature type="transmembrane region" description="Helical" evidence="9">
    <location>
        <begin position="271"/>
        <end position="294"/>
    </location>
</feature>
<dbReference type="InterPro" id="IPR003593">
    <property type="entry name" value="AAA+_ATPase"/>
</dbReference>
<dbReference type="EMBL" id="AP014924">
    <property type="protein sequence ID" value="BAS28833.1"/>
    <property type="molecule type" value="Genomic_DNA"/>
</dbReference>
<dbReference type="CDD" id="cd03254">
    <property type="entry name" value="ABCC_Glucan_exporter_like"/>
    <property type="match status" value="1"/>
</dbReference>
<organism evidence="12 13">
    <name type="scientific">Limnochorda pilosa</name>
    <dbReference type="NCBI Taxonomy" id="1555112"/>
    <lineage>
        <taxon>Bacteria</taxon>
        <taxon>Bacillati</taxon>
        <taxon>Bacillota</taxon>
        <taxon>Limnochordia</taxon>
        <taxon>Limnochordales</taxon>
        <taxon>Limnochordaceae</taxon>
        <taxon>Limnochorda</taxon>
    </lineage>
</organism>
<dbReference type="PROSITE" id="PS50893">
    <property type="entry name" value="ABC_TRANSPORTER_2"/>
    <property type="match status" value="1"/>
</dbReference>
<dbReference type="Gene3D" id="1.20.1560.10">
    <property type="entry name" value="ABC transporter type 1, transmembrane domain"/>
    <property type="match status" value="1"/>
</dbReference>
<feature type="region of interest" description="Disordered" evidence="8">
    <location>
        <begin position="612"/>
        <end position="632"/>
    </location>
</feature>
<dbReference type="GO" id="GO:0005524">
    <property type="term" value="F:ATP binding"/>
    <property type="evidence" value="ECO:0007669"/>
    <property type="project" value="UniProtKB-KW"/>
</dbReference>
<dbReference type="PROSITE" id="PS00211">
    <property type="entry name" value="ABC_TRANSPORTER_1"/>
    <property type="match status" value="1"/>
</dbReference>
<evidence type="ECO:0000256" key="3">
    <source>
        <dbReference type="ARBA" id="ARBA00022692"/>
    </source>
</evidence>
<dbReference type="KEGG" id="lpil:LIP_3004"/>
<dbReference type="CDD" id="cd18544">
    <property type="entry name" value="ABC_6TM_TmrA_like"/>
    <property type="match status" value="1"/>
</dbReference>
<evidence type="ECO:0000256" key="7">
    <source>
        <dbReference type="ARBA" id="ARBA00023136"/>
    </source>
</evidence>
<feature type="transmembrane region" description="Helical" evidence="9">
    <location>
        <begin position="29"/>
        <end position="46"/>
    </location>
</feature>
<dbReference type="PANTHER" id="PTHR24221">
    <property type="entry name" value="ATP-BINDING CASSETTE SUB-FAMILY B"/>
    <property type="match status" value="1"/>
</dbReference>
<keyword evidence="13" id="KW-1185">Reference proteome</keyword>
<dbReference type="AlphaFoldDB" id="A0A0K2SNW9"/>
<evidence type="ECO:0000256" key="9">
    <source>
        <dbReference type="SAM" id="Phobius"/>
    </source>
</evidence>
<evidence type="ECO:0000256" key="8">
    <source>
        <dbReference type="SAM" id="MobiDB-lite"/>
    </source>
</evidence>
<dbReference type="InterPro" id="IPR027417">
    <property type="entry name" value="P-loop_NTPase"/>
</dbReference>
<dbReference type="FunFam" id="3.40.50.300:FF:000287">
    <property type="entry name" value="Multidrug ABC transporter ATP-binding protein"/>
    <property type="match status" value="1"/>
</dbReference>
<dbReference type="SUPFAM" id="SSF90123">
    <property type="entry name" value="ABC transporter transmembrane region"/>
    <property type="match status" value="1"/>
</dbReference>
<keyword evidence="5" id="KW-0067">ATP-binding</keyword>
<evidence type="ECO:0000256" key="4">
    <source>
        <dbReference type="ARBA" id="ARBA00022741"/>
    </source>
</evidence>
<keyword evidence="3 9" id="KW-0812">Transmembrane</keyword>
<feature type="transmembrane region" description="Helical" evidence="9">
    <location>
        <begin position="89"/>
        <end position="115"/>
    </location>
</feature>
<dbReference type="InterPro" id="IPR036640">
    <property type="entry name" value="ABC1_TM_sf"/>
</dbReference>
<comment type="subcellular location">
    <subcellularLocation>
        <location evidence="1">Cell membrane</location>
        <topology evidence="1">Multi-pass membrane protein</topology>
    </subcellularLocation>
</comment>
<evidence type="ECO:0000256" key="5">
    <source>
        <dbReference type="ARBA" id="ARBA00022840"/>
    </source>
</evidence>
<feature type="domain" description="ABC transporter" evidence="10">
    <location>
        <begin position="370"/>
        <end position="603"/>
    </location>
</feature>
<proteinExistence type="predicted"/>
<evidence type="ECO:0000256" key="2">
    <source>
        <dbReference type="ARBA" id="ARBA00022448"/>
    </source>
</evidence>
<feature type="transmembrane region" description="Helical" evidence="9">
    <location>
        <begin position="193"/>
        <end position="213"/>
    </location>
</feature>
<dbReference type="PANTHER" id="PTHR24221:SF587">
    <property type="entry name" value="ABC TRANSPORTER RELATED"/>
    <property type="match status" value="1"/>
</dbReference>
<dbReference type="Gene3D" id="3.40.50.300">
    <property type="entry name" value="P-loop containing nucleotide triphosphate hydrolases"/>
    <property type="match status" value="1"/>
</dbReference>
<accession>A0A0K2SNW9</accession>
<dbReference type="GO" id="GO:0016887">
    <property type="term" value="F:ATP hydrolysis activity"/>
    <property type="evidence" value="ECO:0007669"/>
    <property type="project" value="InterPro"/>
</dbReference>
<evidence type="ECO:0000259" key="10">
    <source>
        <dbReference type="PROSITE" id="PS50893"/>
    </source>
</evidence>
<reference evidence="13" key="1">
    <citation type="submission" date="2015-07" db="EMBL/GenBank/DDBJ databases">
        <title>Complete genome sequence and phylogenetic analysis of Limnochorda pilosa.</title>
        <authorList>
            <person name="Watanabe M."/>
            <person name="Kojima H."/>
            <person name="Fukui M."/>
        </authorList>
    </citation>
    <scope>NUCLEOTIDE SEQUENCE [LARGE SCALE GENOMIC DNA]</scope>
    <source>
        <strain evidence="13">HC45</strain>
    </source>
</reference>
<feature type="domain" description="ABC transmembrane type-1" evidence="11">
    <location>
        <begin position="34"/>
        <end position="336"/>
    </location>
</feature>